<feature type="active site" evidence="18">
    <location>
        <position position="384"/>
    </location>
</feature>
<keyword evidence="7 21" id="KW-0378">Hydrolase</keyword>
<organism evidence="23 24">
    <name type="scientific">Octopus sinensis</name>
    <name type="common">East Asian common octopus</name>
    <dbReference type="NCBI Taxonomy" id="2607531"/>
    <lineage>
        <taxon>Eukaryota</taxon>
        <taxon>Metazoa</taxon>
        <taxon>Spiralia</taxon>
        <taxon>Lophotrochozoa</taxon>
        <taxon>Mollusca</taxon>
        <taxon>Cephalopoda</taxon>
        <taxon>Coleoidea</taxon>
        <taxon>Octopodiformes</taxon>
        <taxon>Octopoda</taxon>
        <taxon>Incirrata</taxon>
        <taxon>Octopodidae</taxon>
        <taxon>Octopus</taxon>
    </lineage>
</organism>
<evidence type="ECO:0000256" key="2">
    <source>
        <dbReference type="ARBA" id="ARBA00004648"/>
    </source>
</evidence>
<protein>
    <recommendedName>
        <fullName evidence="21">alpha-1,2-Mannosidase</fullName>
        <ecNumber evidence="21">3.2.1.-</ecNumber>
    </recommendedName>
</protein>
<feature type="active site" description="Proton donor" evidence="18">
    <location>
        <position position="492"/>
    </location>
</feature>
<name>A0A6P7TX43_9MOLL</name>
<dbReference type="Proteomes" id="UP000515154">
    <property type="component" value="Linkage group LG2"/>
</dbReference>
<dbReference type="PANTHER" id="PTHR11742">
    <property type="entry name" value="MANNOSYL-OLIGOSACCHARIDE ALPHA-1,2-MANNOSIDASE-RELATED"/>
    <property type="match status" value="1"/>
</dbReference>
<evidence type="ECO:0000313" key="23">
    <source>
        <dbReference type="Proteomes" id="UP000515154"/>
    </source>
</evidence>
<keyword evidence="10" id="KW-0735">Signal-anchor</keyword>
<feature type="active site" description="Proton donor" evidence="18">
    <location>
        <position position="252"/>
    </location>
</feature>
<evidence type="ECO:0000256" key="7">
    <source>
        <dbReference type="ARBA" id="ARBA00022801"/>
    </source>
</evidence>
<feature type="transmembrane region" description="Helical" evidence="22">
    <location>
        <begin position="44"/>
        <end position="64"/>
    </location>
</feature>
<dbReference type="GO" id="GO:0005789">
    <property type="term" value="C:endoplasmic reticulum membrane"/>
    <property type="evidence" value="ECO:0007669"/>
    <property type="project" value="UniProtKB-SubCell"/>
</dbReference>
<dbReference type="FunFam" id="1.50.10.10:FF:000010">
    <property type="entry name" value="alpha-1,2-Mannosidase"/>
    <property type="match status" value="1"/>
</dbReference>
<keyword evidence="14 21" id="KW-0326">Glycosidase</keyword>
<comment type="catalytic activity">
    <reaction evidence="15">
        <text>N(4)-(alpha-D-Man-(1-&gt;2)-alpha-D-Man-(1-&gt;2)-alpha-D-Man-(1-&gt;3)-[alpha-D-Man-(1-&gt;3)-[alpha-D-Man-(1-&gt;2)-alpha-D-Man-(1-&gt;6)]-alpha-D-Man-(1-&gt;6)]-beta-D-Man-(1-&gt;4)-beta-D-GlcNAc-(1-&gt;4)-beta-D-GlcNAc)-L-asparaginyl-[protein] (N-glucan mannose isomer 8A1,2,3B1,3) + 3 H2O = N(4)-(alpha-D-Man-(1-&gt;3)-[alpha-D-Man-(1-&gt;3)-[alpha-D-Man-(1-&gt;6)]-alpha-D-Man-(1-&gt;6)]-beta-D-Man-(1-&gt;4)-beta-D-GlcNAc-(1-&gt;4)-beta-D-GlcNAc)-L-asparaginyl-[protein] (N-glucan mannose isomer 5A1,2) + 3 beta-D-mannose</text>
        <dbReference type="Rhea" id="RHEA:56028"/>
        <dbReference type="Rhea" id="RHEA-COMP:14358"/>
        <dbReference type="Rhea" id="RHEA-COMP:14367"/>
        <dbReference type="ChEBI" id="CHEBI:15377"/>
        <dbReference type="ChEBI" id="CHEBI:28563"/>
        <dbReference type="ChEBI" id="CHEBI:59087"/>
        <dbReference type="ChEBI" id="CHEBI:60628"/>
        <dbReference type="EC" id="3.2.1.113"/>
    </reaction>
</comment>
<dbReference type="GO" id="GO:0034976">
    <property type="term" value="P:response to endoplasmic reticulum stress"/>
    <property type="evidence" value="ECO:0007669"/>
    <property type="project" value="UniProtKB-ARBA"/>
</dbReference>
<evidence type="ECO:0000256" key="6">
    <source>
        <dbReference type="ARBA" id="ARBA00022723"/>
    </source>
</evidence>
<dbReference type="SUPFAM" id="SSF48225">
    <property type="entry name" value="Seven-hairpin glycosidases"/>
    <property type="match status" value="1"/>
</dbReference>
<comment type="function">
    <text evidence="17">Involved in glycoprotein quality control targeting of misfolded glycoproteins for degradation. It primarily trims a single alpha-1,2-linked mannose residue from Man(9)GlcNAc(2) to produce Man(8)GlcNAc(2), but at high enzyme concentrations, as found in the ER quality control compartment (ERQC), it further trims the carbohydrates to Man(5-6)GlcNAc(2).</text>
</comment>
<evidence type="ECO:0000256" key="4">
    <source>
        <dbReference type="ARBA" id="ARBA00007658"/>
    </source>
</evidence>
<evidence type="ECO:0000256" key="12">
    <source>
        <dbReference type="ARBA" id="ARBA00023136"/>
    </source>
</evidence>
<dbReference type="GO" id="GO:0004571">
    <property type="term" value="F:mannosyl-oligosaccharide 1,2-alpha-mannosidase activity"/>
    <property type="evidence" value="ECO:0007669"/>
    <property type="project" value="UniProtKB-EC"/>
</dbReference>
<dbReference type="AlphaFoldDB" id="A0A6P7TX43"/>
<dbReference type="KEGG" id="osn:115227945"/>
<dbReference type="Pfam" id="PF01532">
    <property type="entry name" value="Glyco_hydro_47"/>
    <property type="match status" value="1"/>
</dbReference>
<evidence type="ECO:0000256" key="18">
    <source>
        <dbReference type="PIRSR" id="PIRSR601382-1"/>
    </source>
</evidence>
<dbReference type="PANTHER" id="PTHR11742:SF55">
    <property type="entry name" value="ENDOPLASMIC RETICULUM MANNOSYL-OLIGOSACCHARIDE 1,2-ALPHA-MANNOSIDASE"/>
    <property type="match status" value="1"/>
</dbReference>
<evidence type="ECO:0000313" key="24">
    <source>
        <dbReference type="RefSeq" id="XP_029654500.1"/>
    </source>
</evidence>
<evidence type="ECO:0000256" key="15">
    <source>
        <dbReference type="ARBA" id="ARBA00047669"/>
    </source>
</evidence>
<keyword evidence="9 19" id="KW-0106">Calcium</keyword>
<comment type="subcellular location">
    <subcellularLocation>
        <location evidence="2">Endoplasmic reticulum membrane</location>
        <topology evidence="2">Single-pass type II membrane protein</topology>
    </subcellularLocation>
</comment>
<accession>A0A6P7TX43</accession>
<dbReference type="PRINTS" id="PR00747">
    <property type="entry name" value="GLYHDRLASE47"/>
</dbReference>
<evidence type="ECO:0000256" key="8">
    <source>
        <dbReference type="ARBA" id="ARBA00022824"/>
    </source>
</evidence>
<dbReference type="GO" id="GO:0005975">
    <property type="term" value="P:carbohydrate metabolic process"/>
    <property type="evidence" value="ECO:0007669"/>
    <property type="project" value="InterPro"/>
</dbReference>
<evidence type="ECO:0000256" key="10">
    <source>
        <dbReference type="ARBA" id="ARBA00022968"/>
    </source>
</evidence>
<gene>
    <name evidence="24" type="primary">LOC115227945</name>
</gene>
<keyword evidence="23" id="KW-1185">Reference proteome</keyword>
<evidence type="ECO:0000256" key="11">
    <source>
        <dbReference type="ARBA" id="ARBA00022989"/>
    </source>
</evidence>
<evidence type="ECO:0000256" key="9">
    <source>
        <dbReference type="ARBA" id="ARBA00022837"/>
    </source>
</evidence>
<sequence>MSSAYAKENFAVDINYDSSYDNNKARRKQSLWRMWKRLSQMQRSVIVLVLLLGVLSALYIIPVIQLERTKNKEMNELLKKKQSFFQSQSKMLRSKLLNELEEQNKAKQQVNEIQRAQQQMPIQRGGEQIVLQPPEVPLKFDSHQEKQIHRPAEGKRIPEAAFRLPKSKSKRQISVINAFSHAWKAYQEFAWGHDELRPVAKTYHDWFGVGLTMVDALDTMFIMGLNEEFKEARSWVEKHMKLDINQDVNLFEITIRILGGLLSAYHLSGDEVFKQKAKELGDRLMPCFDSPSKIPYSDVNLKTKKAHPPRWGPDSTTSEVTTIQLEFRDLSRILNDPKYEVAASEVSNHIHRQPKKDGLVPIFINAQTGIFRNTATITLGARGDSYYEYLLKQWLQTGKINNTFKDDYLEAVKGMQLHLMKMSEPSKLVYLGELLGGRHFSPKMDHLLCYLPGTLALGYMHGLGDDHLELAKKLMKTCFYMYNRMPTKLSPEIVYFNMAPGAKEDLIVKAVDAHNLHRPETVESLFYLYQITKDKKYQEWGWMIFQAFEKYTKLPNAGYSAINNVKSITNPGFTDKMESFFLAETLKYFYLLFAEGDAIIPLDKYVFNSEAHPLPIYNS</sequence>
<dbReference type="Gene3D" id="1.50.10.10">
    <property type="match status" value="1"/>
</dbReference>
<evidence type="ECO:0000256" key="13">
    <source>
        <dbReference type="ARBA" id="ARBA00023157"/>
    </source>
</evidence>
<keyword evidence="12 22" id="KW-0472">Membrane</keyword>
<dbReference type="RefSeq" id="XP_029654500.1">
    <property type="nucleotide sequence ID" value="XM_029798640.2"/>
</dbReference>
<reference evidence="24" key="1">
    <citation type="submission" date="2025-08" db="UniProtKB">
        <authorList>
            <consortium name="RefSeq"/>
        </authorList>
    </citation>
    <scope>IDENTIFICATION</scope>
</reference>
<feature type="disulfide bond" evidence="20">
    <location>
        <begin position="449"/>
        <end position="478"/>
    </location>
</feature>
<feature type="binding site" evidence="19">
    <location>
        <position position="609"/>
    </location>
    <ligand>
        <name>Ca(2+)</name>
        <dbReference type="ChEBI" id="CHEBI:29108"/>
    </ligand>
</feature>
<dbReference type="InterPro" id="IPR036026">
    <property type="entry name" value="Seven-hairpin_glycosidases"/>
</dbReference>
<keyword evidence="13 20" id="KW-1015">Disulfide bond</keyword>
<keyword evidence="8" id="KW-0256">Endoplasmic reticulum</keyword>
<evidence type="ECO:0000256" key="5">
    <source>
        <dbReference type="ARBA" id="ARBA00022692"/>
    </source>
</evidence>
<dbReference type="EC" id="3.2.1.-" evidence="21"/>
<dbReference type="InterPro" id="IPR001382">
    <property type="entry name" value="Glyco_hydro_47"/>
</dbReference>
<evidence type="ECO:0000256" key="14">
    <source>
        <dbReference type="ARBA" id="ARBA00023295"/>
    </source>
</evidence>
<comment type="similarity">
    <text evidence="4 21">Belongs to the glycosyl hydrolase 47 family.</text>
</comment>
<feature type="active site" evidence="18">
    <location>
        <position position="520"/>
    </location>
</feature>
<comment type="cofactor">
    <cofactor evidence="1 19">
        <name>Ca(2+)</name>
        <dbReference type="ChEBI" id="CHEBI:29108"/>
    </cofactor>
</comment>
<evidence type="ECO:0000256" key="19">
    <source>
        <dbReference type="PIRSR" id="PIRSR601382-2"/>
    </source>
</evidence>
<evidence type="ECO:0000256" key="1">
    <source>
        <dbReference type="ARBA" id="ARBA00001913"/>
    </source>
</evidence>
<comment type="catalytic activity">
    <reaction evidence="16">
        <text>N(4)-(alpha-D-Man-(1-&gt;2)-alpha-D-Man-(1-&gt;2)-alpha-D-Man-(1-&gt;3)-[alpha-D-Man-(1-&gt;2)-alpha-D-Man-(1-&gt;3)-[alpha-D-Man-(1-&gt;2)-alpha-D-Man-(1-&gt;6)]-alpha-D-Man-(1-&gt;6)]-beta-D-Man-(1-&gt;4)-beta-D-GlcNAc-(1-&gt;4)-beta-D-GlcNAc)-L-asparaginyl-[protein] (N-glucan mannose isomer 9A1,2,3B1,2,3) + 4 H2O = N(4)-(alpha-D-Man-(1-&gt;3)-[alpha-D-Man-(1-&gt;3)-[alpha-D-Man-(1-&gt;6)]-alpha-D-Man-(1-&gt;6)]-beta-D-Man-(1-&gt;4)-beta-D-GlcNAc-(1-&gt;4)-beta-D-GlcNAc)-L-asparaginyl-[protein] (N-glucan mannose isomer 5A1,2) + 4 beta-D-mannose</text>
        <dbReference type="Rhea" id="RHEA:56008"/>
        <dbReference type="Rhea" id="RHEA-COMP:14356"/>
        <dbReference type="Rhea" id="RHEA-COMP:14367"/>
        <dbReference type="ChEBI" id="CHEBI:15377"/>
        <dbReference type="ChEBI" id="CHEBI:28563"/>
        <dbReference type="ChEBI" id="CHEBI:59087"/>
        <dbReference type="ChEBI" id="CHEBI:139493"/>
        <dbReference type="EC" id="3.2.1.113"/>
    </reaction>
</comment>
<evidence type="ECO:0000256" key="16">
    <source>
        <dbReference type="ARBA" id="ARBA00048605"/>
    </source>
</evidence>
<evidence type="ECO:0000256" key="20">
    <source>
        <dbReference type="PIRSR" id="PIRSR601382-3"/>
    </source>
</evidence>
<evidence type="ECO:0000256" key="22">
    <source>
        <dbReference type="SAM" id="Phobius"/>
    </source>
</evidence>
<comment type="pathway">
    <text evidence="3">Protein modification; protein glycosylation.</text>
</comment>
<evidence type="ECO:0000256" key="21">
    <source>
        <dbReference type="RuleBase" id="RU361193"/>
    </source>
</evidence>
<dbReference type="InterPro" id="IPR012341">
    <property type="entry name" value="6hp_glycosidase-like_sf"/>
</dbReference>
<evidence type="ECO:0000256" key="3">
    <source>
        <dbReference type="ARBA" id="ARBA00004922"/>
    </source>
</evidence>
<proteinExistence type="inferred from homology"/>
<keyword evidence="5 22" id="KW-0812">Transmembrane</keyword>
<keyword evidence="6 19" id="KW-0479">Metal-binding</keyword>
<evidence type="ECO:0000256" key="17">
    <source>
        <dbReference type="ARBA" id="ARBA00053655"/>
    </source>
</evidence>
<dbReference type="GO" id="GO:0010498">
    <property type="term" value="P:proteasomal protein catabolic process"/>
    <property type="evidence" value="ECO:0007669"/>
    <property type="project" value="UniProtKB-ARBA"/>
</dbReference>
<keyword evidence="11 22" id="KW-1133">Transmembrane helix</keyword>
<dbReference type="GO" id="GO:0005509">
    <property type="term" value="F:calcium ion binding"/>
    <property type="evidence" value="ECO:0007669"/>
    <property type="project" value="InterPro"/>
</dbReference>
<dbReference type="InterPro" id="IPR050749">
    <property type="entry name" value="Glycosyl_Hydrolase_47"/>
</dbReference>